<evidence type="ECO:0000256" key="1">
    <source>
        <dbReference type="ARBA" id="ARBA00004370"/>
    </source>
</evidence>
<gene>
    <name evidence="6" type="ORF">DFR24_3642</name>
</gene>
<dbReference type="SUPFAM" id="SSF161084">
    <property type="entry name" value="MAPEG domain-like"/>
    <property type="match status" value="1"/>
</dbReference>
<evidence type="ECO:0000313" key="6">
    <source>
        <dbReference type="EMBL" id="TDU26613.1"/>
    </source>
</evidence>
<evidence type="ECO:0000256" key="2">
    <source>
        <dbReference type="ARBA" id="ARBA00022692"/>
    </source>
</evidence>
<comment type="subcellular location">
    <subcellularLocation>
        <location evidence="1">Membrane</location>
    </subcellularLocation>
</comment>
<dbReference type="Gene3D" id="1.20.120.550">
    <property type="entry name" value="Membrane associated eicosanoid/glutathione metabolism-like domain"/>
    <property type="match status" value="1"/>
</dbReference>
<accession>A0A4S3K885</accession>
<dbReference type="GO" id="GO:0016020">
    <property type="term" value="C:membrane"/>
    <property type="evidence" value="ECO:0007669"/>
    <property type="project" value="UniProtKB-SubCell"/>
</dbReference>
<keyword evidence="4 5" id="KW-0472">Membrane</keyword>
<evidence type="ECO:0000313" key="7">
    <source>
        <dbReference type="Proteomes" id="UP000295341"/>
    </source>
</evidence>
<keyword evidence="2 5" id="KW-0812">Transmembrane</keyword>
<keyword evidence="3 5" id="KW-1133">Transmembrane helix</keyword>
<dbReference type="OrthoDB" id="328594at2"/>
<dbReference type="InterPro" id="IPR023352">
    <property type="entry name" value="MAPEG-like_dom_sf"/>
</dbReference>
<sequence length="141" mass="15719">MNPQFPLLAPVIALVIWGAVMWAWMYVTRIPAIKASKMVLDGNAPRGEQMATLPPQVRWKADNYNHLLEQPQLFYAVAISLAVLGDTSQVSLALAWTYVGLRVVHSLWQALVNQILPRFALFALSSLVLFALTARAAMRVF</sequence>
<organism evidence="6 7">
    <name type="scientific">Panacagrimonas perspica</name>
    <dbReference type="NCBI Taxonomy" id="381431"/>
    <lineage>
        <taxon>Bacteria</taxon>
        <taxon>Pseudomonadati</taxon>
        <taxon>Pseudomonadota</taxon>
        <taxon>Gammaproteobacteria</taxon>
        <taxon>Nevskiales</taxon>
        <taxon>Nevskiaceae</taxon>
        <taxon>Panacagrimonas</taxon>
    </lineage>
</organism>
<dbReference type="EMBL" id="SOBT01000010">
    <property type="protein sequence ID" value="TDU26613.1"/>
    <property type="molecule type" value="Genomic_DNA"/>
</dbReference>
<dbReference type="Pfam" id="PF01124">
    <property type="entry name" value="MAPEG"/>
    <property type="match status" value="1"/>
</dbReference>
<dbReference type="RefSeq" id="WP_133882801.1">
    <property type="nucleotide sequence ID" value="NZ_MWIN01000007.1"/>
</dbReference>
<evidence type="ECO:0008006" key="8">
    <source>
        <dbReference type="Google" id="ProtNLM"/>
    </source>
</evidence>
<keyword evidence="7" id="KW-1185">Reference proteome</keyword>
<dbReference type="AlphaFoldDB" id="A0A4S3K885"/>
<dbReference type="InterPro" id="IPR001129">
    <property type="entry name" value="Membr-assoc_MAPEG"/>
</dbReference>
<evidence type="ECO:0000256" key="3">
    <source>
        <dbReference type="ARBA" id="ARBA00022989"/>
    </source>
</evidence>
<feature type="transmembrane region" description="Helical" evidence="5">
    <location>
        <begin position="6"/>
        <end position="27"/>
    </location>
</feature>
<dbReference type="Proteomes" id="UP000295341">
    <property type="component" value="Unassembled WGS sequence"/>
</dbReference>
<proteinExistence type="predicted"/>
<protein>
    <recommendedName>
        <fullName evidence="8">MAPEG family protein</fullName>
    </recommendedName>
</protein>
<feature type="transmembrane region" description="Helical" evidence="5">
    <location>
        <begin position="73"/>
        <end position="99"/>
    </location>
</feature>
<evidence type="ECO:0000256" key="5">
    <source>
        <dbReference type="SAM" id="Phobius"/>
    </source>
</evidence>
<name>A0A4S3K885_9GAMM</name>
<reference evidence="6 7" key="1">
    <citation type="submission" date="2019-03" db="EMBL/GenBank/DDBJ databases">
        <title>Genomic Encyclopedia of Type Strains, Phase IV (KMG-IV): sequencing the most valuable type-strain genomes for metagenomic binning, comparative biology and taxonomic classification.</title>
        <authorList>
            <person name="Goeker M."/>
        </authorList>
    </citation>
    <scope>NUCLEOTIDE SEQUENCE [LARGE SCALE GENOMIC DNA]</scope>
    <source>
        <strain evidence="6 7">DSM 26377</strain>
    </source>
</reference>
<evidence type="ECO:0000256" key="4">
    <source>
        <dbReference type="ARBA" id="ARBA00023136"/>
    </source>
</evidence>
<feature type="transmembrane region" description="Helical" evidence="5">
    <location>
        <begin position="119"/>
        <end position="138"/>
    </location>
</feature>
<comment type="caution">
    <text evidence="6">The sequence shown here is derived from an EMBL/GenBank/DDBJ whole genome shotgun (WGS) entry which is preliminary data.</text>
</comment>